<reference evidence="2" key="1">
    <citation type="submission" date="2020-01" db="EMBL/GenBank/DDBJ databases">
        <authorList>
            <consortium name="DOE Joint Genome Institute"/>
            <person name="Haridas S."/>
            <person name="Albert R."/>
            <person name="Binder M."/>
            <person name="Bloem J."/>
            <person name="Labutti K."/>
            <person name="Salamov A."/>
            <person name="Andreopoulos B."/>
            <person name="Baker S.E."/>
            <person name="Barry K."/>
            <person name="Bills G."/>
            <person name="Bluhm B.H."/>
            <person name="Cannon C."/>
            <person name="Castanera R."/>
            <person name="Culley D.E."/>
            <person name="Daum C."/>
            <person name="Ezra D."/>
            <person name="Gonzalez J.B."/>
            <person name="Henrissat B."/>
            <person name="Kuo A."/>
            <person name="Liang C."/>
            <person name="Lipzen A."/>
            <person name="Lutzoni F."/>
            <person name="Magnuson J."/>
            <person name="Mondo S."/>
            <person name="Nolan M."/>
            <person name="Ohm R."/>
            <person name="Pangilinan J."/>
            <person name="Park H.-J."/>
            <person name="Ramirez L."/>
            <person name="Alfaro M."/>
            <person name="Sun H."/>
            <person name="Tritt A."/>
            <person name="Yoshinaga Y."/>
            <person name="Zwiers L.-H."/>
            <person name="Turgeon B.G."/>
            <person name="Goodwin S.B."/>
            <person name="Spatafora J.W."/>
            <person name="Crous P.W."/>
            <person name="Grigoriev I.V."/>
        </authorList>
    </citation>
    <scope>NUCLEOTIDE SEQUENCE</scope>
    <source>
        <strain evidence="2">IPT5</strain>
    </source>
</reference>
<dbReference type="AlphaFoldDB" id="A0A6A7AM32"/>
<name>A0A6A7AM32_9PLEO</name>
<proteinExistence type="predicted"/>
<organism evidence="2 3">
    <name type="scientific">Plenodomus tracheiphilus IPT5</name>
    <dbReference type="NCBI Taxonomy" id="1408161"/>
    <lineage>
        <taxon>Eukaryota</taxon>
        <taxon>Fungi</taxon>
        <taxon>Dikarya</taxon>
        <taxon>Ascomycota</taxon>
        <taxon>Pezizomycotina</taxon>
        <taxon>Dothideomycetes</taxon>
        <taxon>Pleosporomycetidae</taxon>
        <taxon>Pleosporales</taxon>
        <taxon>Pleosporineae</taxon>
        <taxon>Leptosphaeriaceae</taxon>
        <taxon>Plenodomus</taxon>
    </lineage>
</organism>
<feature type="compositionally biased region" description="Basic and acidic residues" evidence="1">
    <location>
        <begin position="166"/>
        <end position="194"/>
    </location>
</feature>
<evidence type="ECO:0000313" key="3">
    <source>
        <dbReference type="Proteomes" id="UP000799423"/>
    </source>
</evidence>
<feature type="compositionally biased region" description="Polar residues" evidence="1">
    <location>
        <begin position="58"/>
        <end position="83"/>
    </location>
</feature>
<evidence type="ECO:0000256" key="1">
    <source>
        <dbReference type="SAM" id="MobiDB-lite"/>
    </source>
</evidence>
<feature type="region of interest" description="Disordered" evidence="1">
    <location>
        <begin position="139"/>
        <end position="207"/>
    </location>
</feature>
<dbReference type="EMBL" id="MU006402">
    <property type="protein sequence ID" value="KAF2844201.1"/>
    <property type="molecule type" value="Genomic_DNA"/>
</dbReference>
<feature type="region of interest" description="Disordered" evidence="1">
    <location>
        <begin position="56"/>
        <end position="87"/>
    </location>
</feature>
<keyword evidence="3" id="KW-1185">Reference proteome</keyword>
<evidence type="ECO:0000313" key="2">
    <source>
        <dbReference type="EMBL" id="KAF2844201.1"/>
    </source>
</evidence>
<accession>A0A6A7AM32</accession>
<gene>
    <name evidence="2" type="ORF">T440DRAFT_484363</name>
</gene>
<sequence>MLPQILIIVKIYAHEPFINSVMKIGCPSNRSQLGGEIGEIITSTLIGKSDEAGENGVDTLNIQDGNSRSQGSTVVLSDSSLPGTPQKEYYRSNAIKGYSKSKSRHKLPVKDIRQAQGFDAILESARGTLIPLHHSITGTSKVSKTVSHKKISDDNAKRKFLQQQNKPDEIHENEDENGRESVEITASKDGDQKPTKKQRLHSGLEKGVASSGRLTEYKFDGAADRLAREQTIDQQKWLIEQHKWLIGQQQQLIAQKEQELIALKSRDVIPTAKDSQ</sequence>
<dbReference type="Proteomes" id="UP000799423">
    <property type="component" value="Unassembled WGS sequence"/>
</dbReference>
<protein>
    <submittedName>
        <fullName evidence="2">Uncharacterized protein</fullName>
    </submittedName>
</protein>